<evidence type="ECO:0000313" key="2">
    <source>
        <dbReference type="EMBL" id="KAH7431628.1"/>
    </source>
</evidence>
<gene>
    <name evidence="2" type="ORF">KP509_08G057400</name>
</gene>
<feature type="transmembrane region" description="Helical" evidence="1">
    <location>
        <begin position="49"/>
        <end position="67"/>
    </location>
</feature>
<organism evidence="2 3">
    <name type="scientific">Ceratopteris richardii</name>
    <name type="common">Triangle waterfern</name>
    <dbReference type="NCBI Taxonomy" id="49495"/>
    <lineage>
        <taxon>Eukaryota</taxon>
        <taxon>Viridiplantae</taxon>
        <taxon>Streptophyta</taxon>
        <taxon>Embryophyta</taxon>
        <taxon>Tracheophyta</taxon>
        <taxon>Polypodiopsida</taxon>
        <taxon>Polypodiidae</taxon>
        <taxon>Polypodiales</taxon>
        <taxon>Pteridineae</taxon>
        <taxon>Pteridaceae</taxon>
        <taxon>Parkerioideae</taxon>
        <taxon>Ceratopteris</taxon>
    </lineage>
</organism>
<keyword evidence="1" id="KW-0472">Membrane</keyword>
<sequence>MGLRHFEWVAMKQQYSRCAPLLLFCSFDTCCCVLPAYDSRRWAISTNLMISLSFLIILLVLLSCAAYERNQDHAIKPAIPLILFDLPILPTLAFFNTLIADGCVLGIFFFPEFQPFYLRFSLLSEILVLSSRWLSWTEIAEGSKEQLWRADNDDKIDLRCSKQTICFDVQAFRKARGRKMNRIDKLTRVAANTH</sequence>
<dbReference type="Proteomes" id="UP000825935">
    <property type="component" value="Chromosome 8"/>
</dbReference>
<accession>A0A8T2UAB1</accession>
<protein>
    <submittedName>
        <fullName evidence="2">Uncharacterized protein</fullName>
    </submittedName>
</protein>
<dbReference type="AlphaFoldDB" id="A0A8T2UAB1"/>
<comment type="caution">
    <text evidence="2">The sequence shown here is derived from an EMBL/GenBank/DDBJ whole genome shotgun (WGS) entry which is preliminary data.</text>
</comment>
<proteinExistence type="predicted"/>
<dbReference type="EMBL" id="CM035413">
    <property type="protein sequence ID" value="KAH7431628.1"/>
    <property type="molecule type" value="Genomic_DNA"/>
</dbReference>
<evidence type="ECO:0000256" key="1">
    <source>
        <dbReference type="SAM" id="Phobius"/>
    </source>
</evidence>
<keyword evidence="1" id="KW-1133">Transmembrane helix</keyword>
<reference evidence="2" key="1">
    <citation type="submission" date="2021-08" db="EMBL/GenBank/DDBJ databases">
        <title>WGS assembly of Ceratopteris richardii.</title>
        <authorList>
            <person name="Marchant D.B."/>
            <person name="Chen G."/>
            <person name="Jenkins J."/>
            <person name="Shu S."/>
            <person name="Leebens-Mack J."/>
            <person name="Grimwood J."/>
            <person name="Schmutz J."/>
            <person name="Soltis P."/>
            <person name="Soltis D."/>
            <person name="Chen Z.-H."/>
        </authorList>
    </citation>
    <scope>NUCLEOTIDE SEQUENCE</scope>
    <source>
        <strain evidence="2">Whitten #5841</strain>
        <tissue evidence="2">Leaf</tissue>
    </source>
</reference>
<evidence type="ECO:0000313" key="3">
    <source>
        <dbReference type="Proteomes" id="UP000825935"/>
    </source>
</evidence>
<keyword evidence="1" id="KW-0812">Transmembrane</keyword>
<name>A0A8T2UAB1_CERRI</name>
<keyword evidence="3" id="KW-1185">Reference proteome</keyword>
<feature type="transmembrane region" description="Helical" evidence="1">
    <location>
        <begin position="88"/>
        <end position="110"/>
    </location>
</feature>